<dbReference type="Proteomes" id="UP000435112">
    <property type="component" value="Unassembled WGS sequence"/>
</dbReference>
<evidence type="ECO:0000313" key="4">
    <source>
        <dbReference type="Proteomes" id="UP000434957"/>
    </source>
</evidence>
<dbReference type="InterPro" id="IPR002110">
    <property type="entry name" value="Ankyrin_rpt"/>
</dbReference>
<dbReference type="EMBL" id="QXFU01001835">
    <property type="protein sequence ID" value="KAE8994696.1"/>
    <property type="molecule type" value="Genomic_DNA"/>
</dbReference>
<keyword evidence="4" id="KW-1185">Reference proteome</keyword>
<dbReference type="InterPro" id="IPR052050">
    <property type="entry name" value="SecEffector_AnkRepeat"/>
</dbReference>
<organism evidence="3 4">
    <name type="scientific">Phytophthora rubi</name>
    <dbReference type="NCBI Taxonomy" id="129364"/>
    <lineage>
        <taxon>Eukaryota</taxon>
        <taxon>Sar</taxon>
        <taxon>Stramenopiles</taxon>
        <taxon>Oomycota</taxon>
        <taxon>Peronosporomycetes</taxon>
        <taxon>Peronosporales</taxon>
        <taxon>Peronosporaceae</taxon>
        <taxon>Phytophthora</taxon>
    </lineage>
</organism>
<evidence type="ECO:0000313" key="3">
    <source>
        <dbReference type="EMBL" id="KAE9282850.1"/>
    </source>
</evidence>
<dbReference type="Pfam" id="PF12796">
    <property type="entry name" value="Ank_2"/>
    <property type="match status" value="1"/>
</dbReference>
<name>A0A6A4C1H9_9STRA</name>
<comment type="caution">
    <text evidence="3">The sequence shown here is derived from an EMBL/GenBank/DDBJ whole genome shotgun (WGS) entry which is preliminary data.</text>
</comment>
<evidence type="ECO:0000256" key="1">
    <source>
        <dbReference type="SAM" id="MobiDB-lite"/>
    </source>
</evidence>
<evidence type="ECO:0000313" key="2">
    <source>
        <dbReference type="EMBL" id="KAE8994696.1"/>
    </source>
</evidence>
<protein>
    <submittedName>
        <fullName evidence="3">Uncharacterized protein</fullName>
    </submittedName>
</protein>
<dbReference type="AlphaFoldDB" id="A0A6A4C1H9"/>
<dbReference type="InterPro" id="IPR036770">
    <property type="entry name" value="Ankyrin_rpt-contain_sf"/>
</dbReference>
<sequence>DFASLEHVPHTVSLFLDSSVELPLHKACEFGSLRLLNHLWDSPIDSPQDPKSSWSIRSFLRSEPTYRQFQFTLSLIAAAKCQNLEMVKWIFGHLPECHVTRSVVAQAAEAGALEILQYFGENDENREENEGEVEREEIGKRTVLWGDDDATKAARAGHRDVVIWLLENTNASREDDIVMKAAVGSGDVALVEWLQQEIPNLVPSEGTQEAAANGHLEMLKWVREKGDYDREISAGTLLKAAENGHMDIVRWIIDADRKDMGDESDGGGDDSDEWDDFYPRAFGQDFPITSLGGEASLAVGAAAMGGHLEVAKYLHERVATPKTERESEREEGRFRRTLKYISRQIDMFDADKVSVDTMLVAAQNGHLDVVKWLYAEFRVKLGMDMFWLYDDDADKYFSVLDVAAGNGRLEVVKYLHEICQEAAGNAEDQDGLDTGDESMRSGDSIFSDDSWAEEPTKPGCTAAANGHMDVVQWLHRNRNEGCTMDSAAGNGHLDMVKWLHEHTKMGCTTKAMDAAARGGHLEVVKWLHEHTDEGCTSKAMDGAVHSGALDVVKWLHKNLSEGCSKAMVNEAAKRGHLRVLRWLHMNYPADWSTAAMDNAAMGGHFEVVLLLHRVRSEGCSPGPVHMKSPSFDIERWLIEHYPTRVSVEDW</sequence>
<dbReference type="SUPFAM" id="SSF140860">
    <property type="entry name" value="Pseudo ankyrin repeat-like"/>
    <property type="match status" value="1"/>
</dbReference>
<proteinExistence type="predicted"/>
<dbReference type="SMART" id="SM00248">
    <property type="entry name" value="ANK"/>
    <property type="match status" value="7"/>
</dbReference>
<dbReference type="EMBL" id="QXFT01003762">
    <property type="protein sequence ID" value="KAE9282850.1"/>
    <property type="molecule type" value="Genomic_DNA"/>
</dbReference>
<dbReference type="SUPFAM" id="SSF48403">
    <property type="entry name" value="Ankyrin repeat"/>
    <property type="match status" value="2"/>
</dbReference>
<dbReference type="PANTHER" id="PTHR46586:SF3">
    <property type="entry name" value="ANKYRIN REPEAT-CONTAINING PROTEIN"/>
    <property type="match status" value="1"/>
</dbReference>
<dbReference type="Proteomes" id="UP000434957">
    <property type="component" value="Unassembled WGS sequence"/>
</dbReference>
<feature type="compositionally biased region" description="Acidic residues" evidence="1">
    <location>
        <begin position="427"/>
        <end position="436"/>
    </location>
</feature>
<dbReference type="Gene3D" id="1.25.40.20">
    <property type="entry name" value="Ankyrin repeat-containing domain"/>
    <property type="match status" value="4"/>
</dbReference>
<reference evidence="3 4" key="1">
    <citation type="submission" date="2018-08" db="EMBL/GenBank/DDBJ databases">
        <title>Genomic investigation of the strawberry pathogen Phytophthora fragariae indicates pathogenicity is determined by transcriptional variation in three key races.</title>
        <authorList>
            <person name="Adams T.M."/>
            <person name="Armitage A.D."/>
            <person name="Sobczyk M.K."/>
            <person name="Bates H.J."/>
            <person name="Dunwell J.M."/>
            <person name="Nellist C.F."/>
            <person name="Harrison R.J."/>
        </authorList>
    </citation>
    <scope>NUCLEOTIDE SEQUENCE [LARGE SCALE GENOMIC DNA]</scope>
    <source>
        <strain evidence="2 5">SCRP324</strain>
        <strain evidence="3 4">SCRP333</strain>
    </source>
</reference>
<accession>A0A6A4C1H9</accession>
<evidence type="ECO:0000313" key="5">
    <source>
        <dbReference type="Proteomes" id="UP000435112"/>
    </source>
</evidence>
<dbReference type="PANTHER" id="PTHR46586">
    <property type="entry name" value="ANKYRIN REPEAT-CONTAINING PROTEIN"/>
    <property type="match status" value="1"/>
</dbReference>
<dbReference type="OrthoDB" id="70387at2759"/>
<feature type="region of interest" description="Disordered" evidence="1">
    <location>
        <begin position="426"/>
        <end position="457"/>
    </location>
</feature>
<feature type="non-terminal residue" evidence="3">
    <location>
        <position position="1"/>
    </location>
</feature>
<gene>
    <name evidence="2" type="ORF">PR002_g19849</name>
    <name evidence="3" type="ORF">PR003_g27295</name>
</gene>